<accession>A0ACC0W1W5</accession>
<dbReference type="EMBL" id="CM047584">
    <property type="protein sequence ID" value="KAI9911986.1"/>
    <property type="molecule type" value="Genomic_DNA"/>
</dbReference>
<sequence>MESVPVIIARYCSRWYPQGCHIDASFSLAWIQVKDDQDPVRFLGRMQMIMAEDGRLKTMALKRVHEKKWEKRKRKL</sequence>
<dbReference type="Proteomes" id="UP001163321">
    <property type="component" value="Chromosome 5"/>
</dbReference>
<evidence type="ECO:0000313" key="1">
    <source>
        <dbReference type="EMBL" id="KAI9911986.1"/>
    </source>
</evidence>
<comment type="caution">
    <text evidence="1">The sequence shown here is derived from an EMBL/GenBank/DDBJ whole genome shotgun (WGS) entry which is preliminary data.</text>
</comment>
<reference evidence="1 2" key="1">
    <citation type="journal article" date="2022" name="bioRxiv">
        <title>The genome of the oomycete Peronosclerospora sorghi, a cosmopolitan pathogen of maize and sorghum, is inflated with dispersed pseudogenes.</title>
        <authorList>
            <person name="Fletcher K."/>
            <person name="Martin F."/>
            <person name="Isakeit T."/>
            <person name="Cavanaugh K."/>
            <person name="Magill C."/>
            <person name="Michelmore R."/>
        </authorList>
    </citation>
    <scope>NUCLEOTIDE SEQUENCE [LARGE SCALE GENOMIC DNA]</scope>
    <source>
        <strain evidence="1">P6</strain>
    </source>
</reference>
<evidence type="ECO:0000313" key="2">
    <source>
        <dbReference type="Proteomes" id="UP001163321"/>
    </source>
</evidence>
<proteinExistence type="predicted"/>
<gene>
    <name evidence="1" type="ORF">PsorP6_009579</name>
</gene>
<protein>
    <submittedName>
        <fullName evidence="1">Uncharacterized protein</fullName>
    </submittedName>
</protein>
<organism evidence="1 2">
    <name type="scientific">Peronosclerospora sorghi</name>
    <dbReference type="NCBI Taxonomy" id="230839"/>
    <lineage>
        <taxon>Eukaryota</taxon>
        <taxon>Sar</taxon>
        <taxon>Stramenopiles</taxon>
        <taxon>Oomycota</taxon>
        <taxon>Peronosporomycetes</taxon>
        <taxon>Peronosporales</taxon>
        <taxon>Peronosporaceae</taxon>
        <taxon>Peronosclerospora</taxon>
    </lineage>
</organism>
<name>A0ACC0W1W5_9STRA</name>
<keyword evidence="2" id="KW-1185">Reference proteome</keyword>